<evidence type="ECO:0000259" key="1">
    <source>
        <dbReference type="Pfam" id="PF07811"/>
    </source>
</evidence>
<comment type="caution">
    <text evidence="2">The sequence shown here is derived from an EMBL/GenBank/DDBJ whole genome shotgun (WGS) entry which is preliminary data.</text>
</comment>
<dbReference type="InterPro" id="IPR012495">
    <property type="entry name" value="TadE-like_dom"/>
</dbReference>
<dbReference type="Pfam" id="PF07811">
    <property type="entry name" value="TadE"/>
    <property type="match status" value="1"/>
</dbReference>
<dbReference type="OrthoDB" id="7856227at2"/>
<name>A0A316G7G0_9RHOB</name>
<keyword evidence="3" id="KW-1185">Reference proteome</keyword>
<dbReference type="KEGG" id="salo:EF888_08660"/>
<dbReference type="EMBL" id="QGGV01000003">
    <property type="protein sequence ID" value="PWK56854.1"/>
    <property type="molecule type" value="Genomic_DNA"/>
</dbReference>
<reference evidence="2 3" key="1">
    <citation type="submission" date="2018-05" db="EMBL/GenBank/DDBJ databases">
        <title>Genomic Encyclopedia of Type Strains, Phase IV (KMG-IV): sequencing the most valuable type-strain genomes for metagenomic binning, comparative biology and taxonomic classification.</title>
        <authorList>
            <person name="Goeker M."/>
        </authorList>
    </citation>
    <scope>NUCLEOTIDE SEQUENCE [LARGE SCALE GENOMIC DNA]</scope>
    <source>
        <strain evidence="2 3">DSM 103371</strain>
    </source>
</reference>
<dbReference type="Proteomes" id="UP000245390">
    <property type="component" value="Unassembled WGS sequence"/>
</dbReference>
<protein>
    <submittedName>
        <fullName evidence="2">TadE-like protein</fullName>
    </submittedName>
</protein>
<dbReference type="AlphaFoldDB" id="A0A316G7G0"/>
<sequence length="226" mass="24101">MVEFAVVIALFLLILFAILDFGRLGYNWVSTEKAMQRATRIASVRPPICANIPLHHRREEGTSAEYPAGTLCSANNGICQQVNRSCRLSEPNAASLEAQAAAVEIFDLIEPLLPQGATSANVVLRYNYDRNLGFVGGPYVPNITAELVGAQNVCGTQDPVEGDEDAPRYPLFCFEFMTPLSALASTAGAANADGIPTGDGTNAARIPFPDISVTLPAEDMNLGTRG</sequence>
<feature type="domain" description="TadE-like" evidence="1">
    <location>
        <begin position="1"/>
        <end position="40"/>
    </location>
</feature>
<accession>A0A316G7G0</accession>
<organism evidence="2 3">
    <name type="scientific">Silicimonas algicola</name>
    <dbReference type="NCBI Taxonomy" id="1826607"/>
    <lineage>
        <taxon>Bacteria</taxon>
        <taxon>Pseudomonadati</taxon>
        <taxon>Pseudomonadota</taxon>
        <taxon>Alphaproteobacteria</taxon>
        <taxon>Rhodobacterales</taxon>
        <taxon>Paracoccaceae</taxon>
    </lineage>
</organism>
<evidence type="ECO:0000313" key="3">
    <source>
        <dbReference type="Proteomes" id="UP000245390"/>
    </source>
</evidence>
<gene>
    <name evidence="2" type="ORF">C8D95_10386</name>
</gene>
<evidence type="ECO:0000313" key="2">
    <source>
        <dbReference type="EMBL" id="PWK56854.1"/>
    </source>
</evidence>
<proteinExistence type="predicted"/>